<evidence type="ECO:0000256" key="3">
    <source>
        <dbReference type="ARBA" id="ARBA00022917"/>
    </source>
</evidence>
<keyword evidence="6" id="KW-1185">Reference proteome</keyword>
<protein>
    <recommendedName>
        <fullName evidence="4">MIF4G domain-containing protein</fullName>
    </recommendedName>
</protein>
<dbReference type="GO" id="GO:0003743">
    <property type="term" value="F:translation initiation factor activity"/>
    <property type="evidence" value="ECO:0007669"/>
    <property type="project" value="UniProtKB-KW"/>
</dbReference>
<dbReference type="GO" id="GO:0003729">
    <property type="term" value="F:mRNA binding"/>
    <property type="evidence" value="ECO:0007669"/>
    <property type="project" value="TreeGrafter"/>
</dbReference>
<dbReference type="Gene3D" id="1.25.40.180">
    <property type="match status" value="1"/>
</dbReference>
<gene>
    <name evidence="5" type="ORF">OFUS_LOCUS12725</name>
</gene>
<keyword evidence="3" id="KW-0648">Protein biosynthesis</keyword>
<name>A0A8S4P0L5_OWEFU</name>
<evidence type="ECO:0000313" key="5">
    <source>
        <dbReference type="EMBL" id="CAH1786925.1"/>
    </source>
</evidence>
<dbReference type="PANTHER" id="PTHR23253">
    <property type="entry name" value="EUKARYOTIC TRANSLATION INITIATION FACTOR 4 GAMMA"/>
    <property type="match status" value="1"/>
</dbReference>
<comment type="similarity">
    <text evidence="1">Belongs to the eukaryotic initiation factor 4G family.</text>
</comment>
<proteinExistence type="inferred from homology"/>
<feature type="domain" description="MIF4G" evidence="4">
    <location>
        <begin position="1"/>
        <end position="102"/>
    </location>
</feature>
<dbReference type="InterPro" id="IPR016024">
    <property type="entry name" value="ARM-type_fold"/>
</dbReference>
<dbReference type="Pfam" id="PF02854">
    <property type="entry name" value="MIF4G"/>
    <property type="match status" value="1"/>
</dbReference>
<keyword evidence="2" id="KW-0396">Initiation factor</keyword>
<organism evidence="5 6">
    <name type="scientific">Owenia fusiformis</name>
    <name type="common">Polychaete worm</name>
    <dbReference type="NCBI Taxonomy" id="6347"/>
    <lineage>
        <taxon>Eukaryota</taxon>
        <taxon>Metazoa</taxon>
        <taxon>Spiralia</taxon>
        <taxon>Lophotrochozoa</taxon>
        <taxon>Annelida</taxon>
        <taxon>Polychaeta</taxon>
        <taxon>Sedentaria</taxon>
        <taxon>Canalipalpata</taxon>
        <taxon>Sabellida</taxon>
        <taxon>Oweniida</taxon>
        <taxon>Oweniidae</taxon>
        <taxon>Owenia</taxon>
    </lineage>
</organism>
<evidence type="ECO:0000256" key="2">
    <source>
        <dbReference type="ARBA" id="ARBA00022540"/>
    </source>
</evidence>
<evidence type="ECO:0000313" key="6">
    <source>
        <dbReference type="Proteomes" id="UP000749559"/>
    </source>
</evidence>
<dbReference type="InterPro" id="IPR003890">
    <property type="entry name" value="MIF4G-like_typ-3"/>
</dbReference>
<comment type="caution">
    <text evidence="5">The sequence shown here is derived from an EMBL/GenBank/DDBJ whole genome shotgun (WGS) entry which is preliminary data.</text>
</comment>
<accession>A0A8S4P0L5</accession>
<dbReference type="Proteomes" id="UP000749559">
    <property type="component" value="Unassembled WGS sequence"/>
</dbReference>
<dbReference type="SUPFAM" id="SSF48371">
    <property type="entry name" value="ARM repeat"/>
    <property type="match status" value="1"/>
</dbReference>
<feature type="non-terminal residue" evidence="5">
    <location>
        <position position="220"/>
    </location>
</feature>
<dbReference type="PANTHER" id="PTHR23253:SF9">
    <property type="entry name" value="EUKARYOTIC TRANSLATION INITIATION FACTOR 4 GAMMA 2"/>
    <property type="match status" value="1"/>
</dbReference>
<dbReference type="EMBL" id="CAIIXF020000006">
    <property type="protein sequence ID" value="CAH1786925.1"/>
    <property type="molecule type" value="Genomic_DNA"/>
</dbReference>
<reference evidence="5" key="1">
    <citation type="submission" date="2022-03" db="EMBL/GenBank/DDBJ databases">
        <authorList>
            <person name="Martin C."/>
        </authorList>
    </citation>
    <scope>NUCLEOTIDE SEQUENCE</scope>
</reference>
<dbReference type="OrthoDB" id="514777at2759"/>
<evidence type="ECO:0000259" key="4">
    <source>
        <dbReference type="Pfam" id="PF02854"/>
    </source>
</evidence>
<dbReference type="AlphaFoldDB" id="A0A8S4P0L5"/>
<dbReference type="GO" id="GO:0016281">
    <property type="term" value="C:eukaryotic translation initiation factor 4F complex"/>
    <property type="evidence" value="ECO:0007669"/>
    <property type="project" value="TreeGrafter"/>
</dbReference>
<sequence length="220" mass="24634">MLGNIKFIGELGKLEMVHEGVLHKCIKQLLEKKKNVPVKDMEENLECLSQILRTIGRRLDTKKAKAWMDQYFQRIASFASNGELSSRIRFMLQDIQDLRENKWSPRKVMADKGPRTIQQVHLEAAEDYGVYYPPTGQTGPMPGQDMGPVFQMTRGRGGLTDVFGGMPTVMGSNIGMGPGVIHDPFMPTGPTYSNNMGRPPRMNGPIPGYINKRENGVPQN</sequence>
<evidence type="ECO:0000256" key="1">
    <source>
        <dbReference type="ARBA" id="ARBA00005775"/>
    </source>
</evidence>